<dbReference type="Gene3D" id="3.40.50.1980">
    <property type="entry name" value="Nitrogenase molybdenum iron protein domain"/>
    <property type="match status" value="2"/>
</dbReference>
<evidence type="ECO:0000256" key="1">
    <source>
        <dbReference type="ARBA" id="ARBA00004196"/>
    </source>
</evidence>
<dbReference type="GO" id="GO:0030313">
    <property type="term" value="C:cell envelope"/>
    <property type="evidence" value="ECO:0007669"/>
    <property type="project" value="UniProtKB-SubCell"/>
</dbReference>
<sequence length="518" mass="54786">MRRTGLSAAALVLAATGLAGCAPTGTAPSESSGPGISIVASTPIIADLVRNVAPDAEVHSLIPEGADPHSFEPSMAQLRDIAHADIAFSNGLLLESTALSKQIDANLPEGAPRIDLGSESVPFGARPIPLVEDISLATIWLGLRVDGKASADSTVRFEATRATGPGDMAAFTTGTFGEPRPWIASKDGIDSDDRVELPTNAHTHMSWGFTRPGDYTLDLKATLVSPAGETPLGTAGLAFSVGTDPHAMGRTILDSGHADLTAHLEGGLTLRSDAKGELDPARIVIAVPDTTTTLIPDNKWRFLADPGDEVRILAQAVIGTHVHGEIDPHMWHDVTNAIAYTELIADQLARMDPEHAPEYRENAARTKAEFETLDRWIRGVIASIPEAKRSLVTAHDSFGYYGRAYGLKIGGFVAPNPSLEPSAFQLANLARVLKASPASGVFVEANSLSHLGELTALARATGKSVCELHSDTLTAEVPTYRALMEFNTRSIKSCLDPESLPAWPLSDEDSVPSLSGEQ</sequence>
<evidence type="ECO:0000313" key="8">
    <source>
        <dbReference type="Proteomes" id="UP000617426"/>
    </source>
</evidence>
<dbReference type="InterPro" id="IPR022434">
    <property type="entry name" value="ABC_LPXTG_lipo_actinobac"/>
</dbReference>
<dbReference type="PROSITE" id="PS51257">
    <property type="entry name" value="PROKAR_LIPOPROTEIN"/>
    <property type="match status" value="1"/>
</dbReference>
<protein>
    <submittedName>
        <fullName evidence="7">Anchored repeat ABC transporter substrate-binding protein</fullName>
    </submittedName>
</protein>
<comment type="subcellular location">
    <subcellularLocation>
        <location evidence="1">Cell envelope</location>
    </subcellularLocation>
</comment>
<comment type="similarity">
    <text evidence="5">Belongs to the bacterial solute-binding protein 9 family.</text>
</comment>
<reference evidence="7" key="1">
    <citation type="submission" date="2020-08" db="EMBL/GenBank/DDBJ databases">
        <title>Sequencing the genomes of 1000 actinobacteria strains.</title>
        <authorList>
            <person name="Klenk H.-P."/>
        </authorList>
    </citation>
    <scope>NUCLEOTIDE SEQUENCE</scope>
    <source>
        <strain evidence="7">DSM 10695</strain>
    </source>
</reference>
<evidence type="ECO:0000256" key="5">
    <source>
        <dbReference type="RuleBase" id="RU003512"/>
    </source>
</evidence>
<dbReference type="NCBIfam" id="TIGR03769">
    <property type="entry name" value="P_ac_wall_RPT"/>
    <property type="match status" value="1"/>
</dbReference>
<evidence type="ECO:0000256" key="3">
    <source>
        <dbReference type="ARBA" id="ARBA00022723"/>
    </source>
</evidence>
<dbReference type="PRINTS" id="PR00691">
    <property type="entry name" value="ADHESINB"/>
</dbReference>
<keyword evidence="3" id="KW-0479">Metal-binding</keyword>
<proteinExistence type="inferred from homology"/>
<evidence type="ECO:0000313" key="7">
    <source>
        <dbReference type="EMBL" id="MBB6333874.1"/>
    </source>
</evidence>
<feature type="chain" id="PRO_5037664332" evidence="6">
    <location>
        <begin position="22"/>
        <end position="518"/>
    </location>
</feature>
<keyword evidence="8" id="KW-1185">Reference proteome</keyword>
<dbReference type="PANTHER" id="PTHR42953:SF1">
    <property type="entry name" value="METAL-BINDING PROTEIN HI_0362-RELATED"/>
    <property type="match status" value="1"/>
</dbReference>
<dbReference type="InterPro" id="IPR050492">
    <property type="entry name" value="Bact_metal-bind_prot9"/>
</dbReference>
<accession>A0A923IYQ1</accession>
<dbReference type="PANTHER" id="PTHR42953">
    <property type="entry name" value="HIGH-AFFINITY ZINC UPTAKE SYSTEM PROTEIN ZNUA-RELATED"/>
    <property type="match status" value="1"/>
</dbReference>
<dbReference type="PRINTS" id="PR00690">
    <property type="entry name" value="ADHESNFAMILY"/>
</dbReference>
<dbReference type="GO" id="GO:0030001">
    <property type="term" value="P:metal ion transport"/>
    <property type="evidence" value="ECO:0007669"/>
    <property type="project" value="InterPro"/>
</dbReference>
<dbReference type="EMBL" id="JACHMK010000001">
    <property type="protein sequence ID" value="MBB6333874.1"/>
    <property type="molecule type" value="Genomic_DNA"/>
</dbReference>
<comment type="caution">
    <text evidence="7">The sequence shown here is derived from an EMBL/GenBank/DDBJ whole genome shotgun (WGS) entry which is preliminary data.</text>
</comment>
<evidence type="ECO:0000256" key="6">
    <source>
        <dbReference type="SAM" id="SignalP"/>
    </source>
</evidence>
<organism evidence="7 8">
    <name type="scientific">Schaalia hyovaginalis</name>
    <dbReference type="NCBI Taxonomy" id="29316"/>
    <lineage>
        <taxon>Bacteria</taxon>
        <taxon>Bacillati</taxon>
        <taxon>Actinomycetota</taxon>
        <taxon>Actinomycetes</taxon>
        <taxon>Actinomycetales</taxon>
        <taxon>Actinomycetaceae</taxon>
        <taxon>Schaalia</taxon>
    </lineage>
</organism>
<dbReference type="Proteomes" id="UP000617426">
    <property type="component" value="Unassembled WGS sequence"/>
</dbReference>
<dbReference type="InterPro" id="IPR006127">
    <property type="entry name" value="ZnuA-like"/>
</dbReference>
<dbReference type="SUPFAM" id="SSF53807">
    <property type="entry name" value="Helical backbone' metal receptor"/>
    <property type="match status" value="1"/>
</dbReference>
<dbReference type="InterPro" id="IPR006129">
    <property type="entry name" value="AdhesinB"/>
</dbReference>
<evidence type="ECO:0000256" key="4">
    <source>
        <dbReference type="ARBA" id="ARBA00022729"/>
    </source>
</evidence>
<keyword evidence="4 6" id="KW-0732">Signal</keyword>
<evidence type="ECO:0000256" key="2">
    <source>
        <dbReference type="ARBA" id="ARBA00022448"/>
    </source>
</evidence>
<feature type="signal peptide" evidence="6">
    <location>
        <begin position="1"/>
        <end position="21"/>
    </location>
</feature>
<dbReference type="RefSeq" id="WP_320657745.1">
    <property type="nucleotide sequence ID" value="NZ_JAXDYW010000017.1"/>
</dbReference>
<name>A0A923IYQ1_9ACTO</name>
<dbReference type="AlphaFoldDB" id="A0A923IYQ1"/>
<dbReference type="NCBIfam" id="TIGR03772">
    <property type="entry name" value="anch_rpt_subst"/>
    <property type="match status" value="1"/>
</dbReference>
<dbReference type="GO" id="GO:0046872">
    <property type="term" value="F:metal ion binding"/>
    <property type="evidence" value="ECO:0007669"/>
    <property type="project" value="UniProtKB-KW"/>
</dbReference>
<dbReference type="InterPro" id="IPR022435">
    <property type="entry name" value="Surface-anchored_actinobac"/>
</dbReference>
<gene>
    <name evidence="7" type="ORF">HD592_000439</name>
</gene>
<dbReference type="GO" id="GO:0007155">
    <property type="term" value="P:cell adhesion"/>
    <property type="evidence" value="ECO:0007669"/>
    <property type="project" value="InterPro"/>
</dbReference>
<dbReference type="Pfam" id="PF01297">
    <property type="entry name" value="ZnuA"/>
    <property type="match status" value="2"/>
</dbReference>
<dbReference type="InterPro" id="IPR006128">
    <property type="entry name" value="Lipoprotein_PsaA-like"/>
</dbReference>
<keyword evidence="2 5" id="KW-0813">Transport</keyword>
<dbReference type="NCBIfam" id="NF038134">
    <property type="entry name" value="choice_anch_M"/>
    <property type="match status" value="1"/>
</dbReference>